<evidence type="ECO:0000313" key="3">
    <source>
        <dbReference type="EMBL" id="SNT30502.1"/>
    </source>
</evidence>
<name>A0A239LKT0_9ACTN</name>
<gene>
    <name evidence="3" type="ORF">SAMN05216276_103362</name>
</gene>
<evidence type="ECO:0000313" key="4">
    <source>
        <dbReference type="Proteomes" id="UP000198282"/>
    </source>
</evidence>
<dbReference type="RefSeq" id="WP_089210381.1">
    <property type="nucleotide sequence ID" value="NZ_FZOD01000033.1"/>
</dbReference>
<accession>A0A239LKT0</accession>
<evidence type="ECO:0000259" key="2">
    <source>
        <dbReference type="Pfam" id="PF14021"/>
    </source>
</evidence>
<evidence type="ECO:0000256" key="1">
    <source>
        <dbReference type="SAM" id="MobiDB-lite"/>
    </source>
</evidence>
<feature type="compositionally biased region" description="Basic residues" evidence="1">
    <location>
        <begin position="80"/>
        <end position="92"/>
    </location>
</feature>
<dbReference type="Pfam" id="PF14021">
    <property type="entry name" value="TNT"/>
    <property type="match status" value="1"/>
</dbReference>
<feature type="domain" description="TNT" evidence="2">
    <location>
        <begin position="2"/>
        <end position="48"/>
    </location>
</feature>
<protein>
    <recommendedName>
        <fullName evidence="2">TNT domain-containing protein</fullName>
    </recommendedName>
</protein>
<feature type="compositionally biased region" description="Low complexity" evidence="1">
    <location>
        <begin position="66"/>
        <end position="77"/>
    </location>
</feature>
<dbReference type="GO" id="GO:0050135">
    <property type="term" value="F:NADP+ nucleosidase activity"/>
    <property type="evidence" value="ECO:0007669"/>
    <property type="project" value="InterPro"/>
</dbReference>
<keyword evidence="4" id="KW-1185">Reference proteome</keyword>
<dbReference type="Proteomes" id="UP000198282">
    <property type="component" value="Unassembled WGS sequence"/>
</dbReference>
<proteinExistence type="predicted"/>
<feature type="region of interest" description="Disordered" evidence="1">
    <location>
        <begin position="51"/>
        <end position="92"/>
    </location>
</feature>
<organism evidence="3 4">
    <name type="scientific">Streptosporangium subroseum</name>
    <dbReference type="NCBI Taxonomy" id="106412"/>
    <lineage>
        <taxon>Bacteria</taxon>
        <taxon>Bacillati</taxon>
        <taxon>Actinomycetota</taxon>
        <taxon>Actinomycetes</taxon>
        <taxon>Streptosporangiales</taxon>
        <taxon>Streptosporangiaceae</taxon>
        <taxon>Streptosporangium</taxon>
    </lineage>
</organism>
<sequence>MGPVAPAFQQPGGGTQYHVLSKYIPEAPQTSEEVPVSWLLQNGYLEEIEPVFLPAPKTDRDTNAHSTNNRGTSNNSTYVKPRKRQLHQHRES</sequence>
<dbReference type="InterPro" id="IPR025331">
    <property type="entry name" value="TNT"/>
</dbReference>
<dbReference type="OrthoDB" id="4745173at2"/>
<dbReference type="AlphaFoldDB" id="A0A239LKT0"/>
<dbReference type="EMBL" id="FZOD01000033">
    <property type="protein sequence ID" value="SNT30502.1"/>
    <property type="molecule type" value="Genomic_DNA"/>
</dbReference>
<reference evidence="3 4" key="1">
    <citation type="submission" date="2017-06" db="EMBL/GenBank/DDBJ databases">
        <authorList>
            <person name="Kim H.J."/>
            <person name="Triplett B.A."/>
        </authorList>
    </citation>
    <scope>NUCLEOTIDE SEQUENCE [LARGE SCALE GENOMIC DNA]</scope>
    <source>
        <strain evidence="3 4">CGMCC 4.2132</strain>
    </source>
</reference>